<feature type="signal peptide" evidence="4">
    <location>
        <begin position="1"/>
        <end position="21"/>
    </location>
</feature>
<dbReference type="InterPro" id="IPR032675">
    <property type="entry name" value="LRR_dom_sf"/>
</dbReference>
<dbReference type="PANTHER" id="PTHR24373">
    <property type="entry name" value="SLIT RELATED LEUCINE-RICH REPEAT NEURONAL PROTEIN"/>
    <property type="match status" value="1"/>
</dbReference>
<keyword evidence="1" id="KW-0433">Leucine-rich repeat</keyword>
<keyword evidence="3" id="KW-0677">Repeat</keyword>
<dbReference type="SMART" id="SM00369">
    <property type="entry name" value="LRR_TYP"/>
    <property type="match status" value="7"/>
</dbReference>
<feature type="chain" id="PRO_5039944132" description="Membrane glycoprotein lig-1" evidence="4">
    <location>
        <begin position="22"/>
        <end position="491"/>
    </location>
</feature>
<keyword evidence="2 4" id="KW-0732">Signal</keyword>
<reference evidence="5" key="1">
    <citation type="journal article" date="2020" name="Cell">
        <title>Large-Scale Comparative Analyses of Tick Genomes Elucidate Their Genetic Diversity and Vector Capacities.</title>
        <authorList>
            <consortium name="Tick Genome and Microbiome Consortium (TIGMIC)"/>
            <person name="Jia N."/>
            <person name="Wang J."/>
            <person name="Shi W."/>
            <person name="Du L."/>
            <person name="Sun Y."/>
            <person name="Zhan W."/>
            <person name="Jiang J.F."/>
            <person name="Wang Q."/>
            <person name="Zhang B."/>
            <person name="Ji P."/>
            <person name="Bell-Sakyi L."/>
            <person name="Cui X.M."/>
            <person name="Yuan T.T."/>
            <person name="Jiang B.G."/>
            <person name="Yang W.F."/>
            <person name="Lam T.T."/>
            <person name="Chang Q.C."/>
            <person name="Ding S.J."/>
            <person name="Wang X.J."/>
            <person name="Zhu J.G."/>
            <person name="Ruan X.D."/>
            <person name="Zhao L."/>
            <person name="Wei J.T."/>
            <person name="Ye R.Z."/>
            <person name="Que T.C."/>
            <person name="Du C.H."/>
            <person name="Zhou Y.H."/>
            <person name="Cheng J.X."/>
            <person name="Dai P.F."/>
            <person name="Guo W.B."/>
            <person name="Han X.H."/>
            <person name="Huang E.J."/>
            <person name="Li L.F."/>
            <person name="Wei W."/>
            <person name="Gao Y.C."/>
            <person name="Liu J.Z."/>
            <person name="Shao H.Z."/>
            <person name="Wang X."/>
            <person name="Wang C.C."/>
            <person name="Yang T.C."/>
            <person name="Huo Q.B."/>
            <person name="Li W."/>
            <person name="Chen H.Y."/>
            <person name="Chen S.E."/>
            <person name="Zhou L.G."/>
            <person name="Ni X.B."/>
            <person name="Tian J.H."/>
            <person name="Sheng Y."/>
            <person name="Liu T."/>
            <person name="Pan Y.S."/>
            <person name="Xia L.Y."/>
            <person name="Li J."/>
            <person name="Zhao F."/>
            <person name="Cao W.C."/>
        </authorList>
    </citation>
    <scope>NUCLEOTIDE SEQUENCE</scope>
    <source>
        <strain evidence="5">Rmic-2018</strain>
    </source>
</reference>
<dbReference type="SUPFAM" id="SSF52058">
    <property type="entry name" value="L domain-like"/>
    <property type="match status" value="1"/>
</dbReference>
<dbReference type="PANTHER" id="PTHR24373:SF370">
    <property type="entry name" value="FISH-LIPS, ISOFORM E"/>
    <property type="match status" value="1"/>
</dbReference>
<reference evidence="5" key="2">
    <citation type="submission" date="2021-09" db="EMBL/GenBank/DDBJ databases">
        <authorList>
            <person name="Jia N."/>
            <person name="Wang J."/>
            <person name="Shi W."/>
            <person name="Du L."/>
            <person name="Sun Y."/>
            <person name="Zhan W."/>
            <person name="Jiang J."/>
            <person name="Wang Q."/>
            <person name="Zhang B."/>
            <person name="Ji P."/>
            <person name="Sakyi L.B."/>
            <person name="Cui X."/>
            <person name="Yuan T."/>
            <person name="Jiang B."/>
            <person name="Yang W."/>
            <person name="Lam T.T.-Y."/>
            <person name="Chang Q."/>
            <person name="Ding S."/>
            <person name="Wang X."/>
            <person name="Zhu J."/>
            <person name="Ruan X."/>
            <person name="Zhao L."/>
            <person name="Wei J."/>
            <person name="Que T."/>
            <person name="Du C."/>
            <person name="Cheng J."/>
            <person name="Dai P."/>
            <person name="Han X."/>
            <person name="Huang E."/>
            <person name="Gao Y."/>
            <person name="Liu J."/>
            <person name="Shao H."/>
            <person name="Ye R."/>
            <person name="Li L."/>
            <person name="Wei W."/>
            <person name="Wang X."/>
            <person name="Wang C."/>
            <person name="Huo Q."/>
            <person name="Li W."/>
            <person name="Guo W."/>
            <person name="Chen H."/>
            <person name="Chen S."/>
            <person name="Zhou L."/>
            <person name="Zhou L."/>
            <person name="Ni X."/>
            <person name="Tian J."/>
            <person name="Zhou Y."/>
            <person name="Sheng Y."/>
            <person name="Liu T."/>
            <person name="Pan Y."/>
            <person name="Xia L."/>
            <person name="Li J."/>
            <person name="Zhao F."/>
            <person name="Cao W."/>
        </authorList>
    </citation>
    <scope>NUCLEOTIDE SEQUENCE</scope>
    <source>
        <strain evidence="5">Rmic-2018</strain>
        <tissue evidence="5">Larvae</tissue>
    </source>
</reference>
<comment type="caution">
    <text evidence="5">The sequence shown here is derived from an EMBL/GenBank/DDBJ whole genome shotgun (WGS) entry which is preliminary data.</text>
</comment>
<protein>
    <recommendedName>
        <fullName evidence="7">Membrane glycoprotein lig-1</fullName>
    </recommendedName>
</protein>
<evidence type="ECO:0000256" key="4">
    <source>
        <dbReference type="SAM" id="SignalP"/>
    </source>
</evidence>
<dbReference type="InterPro" id="IPR001611">
    <property type="entry name" value="Leu-rich_rpt"/>
</dbReference>
<dbReference type="Pfam" id="PF13855">
    <property type="entry name" value="LRR_8"/>
    <property type="match status" value="3"/>
</dbReference>
<name>A0A9J6DNW3_RHIMP</name>
<accession>A0A9J6DNW3</accession>
<proteinExistence type="predicted"/>
<evidence type="ECO:0000313" key="5">
    <source>
        <dbReference type="EMBL" id="KAH8023941.1"/>
    </source>
</evidence>
<evidence type="ECO:0000256" key="1">
    <source>
        <dbReference type="ARBA" id="ARBA00022614"/>
    </source>
</evidence>
<dbReference type="GO" id="GO:0005615">
    <property type="term" value="C:extracellular space"/>
    <property type="evidence" value="ECO:0007669"/>
    <property type="project" value="TreeGrafter"/>
</dbReference>
<keyword evidence="6" id="KW-1185">Reference proteome</keyword>
<dbReference type="InterPro" id="IPR003591">
    <property type="entry name" value="Leu-rich_rpt_typical-subtyp"/>
</dbReference>
<dbReference type="AlphaFoldDB" id="A0A9J6DNW3"/>
<dbReference type="Proteomes" id="UP000821866">
    <property type="component" value="Chromosome 6"/>
</dbReference>
<gene>
    <name evidence="5" type="ORF">HPB51_019823</name>
</gene>
<evidence type="ECO:0000256" key="2">
    <source>
        <dbReference type="ARBA" id="ARBA00022729"/>
    </source>
</evidence>
<dbReference type="VEuPathDB" id="VectorBase:LOC119171378"/>
<evidence type="ECO:0008006" key="7">
    <source>
        <dbReference type="Google" id="ProtNLM"/>
    </source>
</evidence>
<organism evidence="5 6">
    <name type="scientific">Rhipicephalus microplus</name>
    <name type="common">Cattle tick</name>
    <name type="synonym">Boophilus microplus</name>
    <dbReference type="NCBI Taxonomy" id="6941"/>
    <lineage>
        <taxon>Eukaryota</taxon>
        <taxon>Metazoa</taxon>
        <taxon>Ecdysozoa</taxon>
        <taxon>Arthropoda</taxon>
        <taxon>Chelicerata</taxon>
        <taxon>Arachnida</taxon>
        <taxon>Acari</taxon>
        <taxon>Parasitiformes</taxon>
        <taxon>Ixodida</taxon>
        <taxon>Ixodoidea</taxon>
        <taxon>Ixodidae</taxon>
        <taxon>Rhipicephalinae</taxon>
        <taxon>Rhipicephalus</taxon>
        <taxon>Boophilus</taxon>
    </lineage>
</organism>
<sequence>MAAWLQGYVCGLLLASCHVSAAPTMGLEKQELLGGYRAFCSKYRCCPQETDHESMDCSARNASELQEVSIPAPITSLSLRHNRITQLQPGSFAVAPTLSRLDLSFNKIDFISQGWWTSGSGNPDKATSGLKSLSLANNAVQSVNSSSFEGLSTLLALDLSYNRIRVLRGESFVGLTNLEELVVDHNPIYFVRGDAFATLPQLRELQMNFLDRLVLPPNAFGFVPAITTLGMAGNKLEDVPEQCLRSLKSLRSLDLSRNPFKVITDWNLQDLPNLSTLRLNDLHKLSKLEPEVFYDAENNRSVQLSGLYLRHTGLRSLSPKLLDWNQIVDVDLSENAWRCDCRLSWMASLAQRLPAEHRPRCAAPFNVEGRAVGDLRPVRVHVWRHRLIRARLFNCHAVHSDRVGGSRCPRNGHLQARLAEGRASLQNRSRNCGHRGRGSGALAYICGISPSVERSRTFVKQHYNVLRHGLRKTHETTASQASCTFSECFLA</sequence>
<dbReference type="EMBL" id="JABSTU010000008">
    <property type="protein sequence ID" value="KAH8023941.1"/>
    <property type="molecule type" value="Genomic_DNA"/>
</dbReference>
<evidence type="ECO:0000313" key="6">
    <source>
        <dbReference type="Proteomes" id="UP000821866"/>
    </source>
</evidence>
<dbReference type="Gene3D" id="3.80.10.10">
    <property type="entry name" value="Ribonuclease Inhibitor"/>
    <property type="match status" value="3"/>
</dbReference>
<dbReference type="InterPro" id="IPR050328">
    <property type="entry name" value="Dev_Immune_Receptor"/>
</dbReference>
<evidence type="ECO:0000256" key="3">
    <source>
        <dbReference type="ARBA" id="ARBA00022737"/>
    </source>
</evidence>
<dbReference type="GO" id="GO:0031012">
    <property type="term" value="C:extracellular matrix"/>
    <property type="evidence" value="ECO:0007669"/>
    <property type="project" value="TreeGrafter"/>
</dbReference>